<feature type="transmembrane region" description="Helical" evidence="1">
    <location>
        <begin position="40"/>
        <end position="60"/>
    </location>
</feature>
<evidence type="ECO:0000313" key="2">
    <source>
        <dbReference type="EMBL" id="VAX35715.1"/>
    </source>
</evidence>
<evidence type="ECO:0008006" key="3">
    <source>
        <dbReference type="Google" id="ProtNLM"/>
    </source>
</evidence>
<feature type="transmembrane region" description="Helical" evidence="1">
    <location>
        <begin position="125"/>
        <end position="141"/>
    </location>
</feature>
<feature type="transmembrane region" description="Helical" evidence="1">
    <location>
        <begin position="192"/>
        <end position="211"/>
    </location>
</feature>
<accession>A0A3B1DUX3</accession>
<evidence type="ECO:0000256" key="1">
    <source>
        <dbReference type="SAM" id="Phobius"/>
    </source>
</evidence>
<dbReference type="AlphaFoldDB" id="A0A3B1DUX3"/>
<proteinExistence type="predicted"/>
<feature type="transmembrane region" description="Helical" evidence="1">
    <location>
        <begin position="98"/>
        <end position="118"/>
    </location>
</feature>
<feature type="transmembrane region" description="Helical" evidence="1">
    <location>
        <begin position="170"/>
        <end position="186"/>
    </location>
</feature>
<sequence length="533" mass="61832">MLNKKTYLLDSAGLISIGILSLGYILFYSTFAEYHIQLSFLNFPIFVGEIILSLCVVLFFSKCLIQTSFNKYYFLVIGYFVFVLIKAFLGYLEFGPLAFRNAALLYYPFFAILGFSFYRRDFFEQKKIFLLSLLIIGVFFTHKFSTYWTLTLFFSALILIKSYHQKFIKYGLLIGFLVVVPYLSFIRTSRMMMVGNFVASIYIIFSFYNLLNWKKEVKRVGIVLIFFSFIFGIINFGDVNAMKSIVSFDKMSEIFNFYDQKIDKVLKEGNYKSVKLNKVGLYNSNVFKEVEDIKKSGDRVVINLKKRAKQVDIQKEVDVVGDFQEKGFEAAVKKEKVETVRILKESLNGEVKKDIVQNNIQEEKIPQRNWEGACINAVFRMFIWRDMVVEFVNKKPFLGFHFGKPLRSRSLEILNWGGIEWTRDGWIGAHNSYLHIIYRSGIVGIIFIISILTILFKMIKTFIQLKSVTGILLCGIIINWFVAANFLLIFELPYTAIPIWTIYGMTFAYYRGLKVKSLDHSGSPIKAFGDDKS</sequence>
<feature type="transmembrane region" description="Helical" evidence="1">
    <location>
        <begin position="7"/>
        <end position="28"/>
    </location>
</feature>
<feature type="transmembrane region" description="Helical" evidence="1">
    <location>
        <begin position="468"/>
        <end position="490"/>
    </location>
</feature>
<reference evidence="2" key="1">
    <citation type="submission" date="2018-06" db="EMBL/GenBank/DDBJ databases">
        <authorList>
            <person name="Zhirakovskaya E."/>
        </authorList>
    </citation>
    <scope>NUCLEOTIDE SEQUENCE</scope>
</reference>
<gene>
    <name evidence="2" type="ORF">MNBD_UNCLBAC01-515</name>
</gene>
<organism evidence="2">
    <name type="scientific">hydrothermal vent metagenome</name>
    <dbReference type="NCBI Taxonomy" id="652676"/>
    <lineage>
        <taxon>unclassified sequences</taxon>
        <taxon>metagenomes</taxon>
        <taxon>ecological metagenomes</taxon>
    </lineage>
</organism>
<dbReference type="EMBL" id="UOGJ01000071">
    <property type="protein sequence ID" value="VAX35715.1"/>
    <property type="molecule type" value="Genomic_DNA"/>
</dbReference>
<feature type="transmembrane region" description="Helical" evidence="1">
    <location>
        <begin position="220"/>
        <end position="237"/>
    </location>
</feature>
<keyword evidence="1" id="KW-0472">Membrane</keyword>
<keyword evidence="1" id="KW-0812">Transmembrane</keyword>
<feature type="transmembrane region" description="Helical" evidence="1">
    <location>
        <begin position="72"/>
        <end position="92"/>
    </location>
</feature>
<name>A0A3B1DUX3_9ZZZZ</name>
<keyword evidence="1" id="KW-1133">Transmembrane helix</keyword>
<protein>
    <recommendedName>
        <fullName evidence="3">O-antigen polymerase</fullName>
    </recommendedName>
</protein>
<feature type="transmembrane region" description="Helical" evidence="1">
    <location>
        <begin position="436"/>
        <end position="456"/>
    </location>
</feature>
<feature type="transmembrane region" description="Helical" evidence="1">
    <location>
        <begin position="496"/>
        <end position="513"/>
    </location>
</feature>